<sequence>MAQGIARPAFFAIVAGLCRQGLSVCPVLPAVLHILPAGEPDDRAESPF</sequence>
<reference evidence="1 2" key="2">
    <citation type="submission" date="2008-10" db="EMBL/GenBank/DDBJ databases">
        <authorList>
            <person name="Fulton L."/>
            <person name="Clifton S."/>
            <person name="Fulton B."/>
            <person name="Xu J."/>
            <person name="Minx P."/>
            <person name="Pepin K.H."/>
            <person name="Johnson M."/>
            <person name="Bhonagiri V."/>
            <person name="Nash W.E."/>
            <person name="Mardis E.R."/>
            <person name="Wilson R.K."/>
        </authorList>
    </citation>
    <scope>NUCLEOTIDE SEQUENCE [LARGE SCALE GENOMIC DNA]</scope>
    <source>
        <strain evidence="1 2">ATCC 29098</strain>
    </source>
</reference>
<evidence type="ECO:0000313" key="1">
    <source>
        <dbReference type="EMBL" id="EEB33115.1"/>
    </source>
</evidence>
<dbReference type="EMBL" id="ABXU01000061">
    <property type="protein sequence ID" value="EEB33115.1"/>
    <property type="molecule type" value="Genomic_DNA"/>
</dbReference>
<reference evidence="1 2" key="1">
    <citation type="submission" date="2008-10" db="EMBL/GenBank/DDBJ databases">
        <title>Draft genome sequence of Desulvovibrio piger (ATCC 29098).</title>
        <authorList>
            <person name="Sudarsanam P."/>
            <person name="Ley R."/>
            <person name="Guruge J."/>
            <person name="Turnbaugh P.J."/>
            <person name="Mahowald M."/>
            <person name="Liep D."/>
            <person name="Gordon J."/>
        </authorList>
    </citation>
    <scope>NUCLEOTIDE SEQUENCE [LARGE SCALE GENOMIC DNA]</scope>
    <source>
        <strain evidence="1 2">ATCC 29098</strain>
    </source>
</reference>
<protein>
    <submittedName>
        <fullName evidence="1">Uncharacterized protein</fullName>
    </submittedName>
</protein>
<dbReference type="HOGENOM" id="CLU_3152089_0_0_7"/>
<dbReference type="Proteomes" id="UP000003676">
    <property type="component" value="Unassembled WGS sequence"/>
</dbReference>
<evidence type="ECO:0000313" key="2">
    <source>
        <dbReference type="Proteomes" id="UP000003676"/>
    </source>
</evidence>
<comment type="caution">
    <text evidence="1">The sequence shown here is derived from an EMBL/GenBank/DDBJ whole genome shotgun (WGS) entry which is preliminary data.</text>
</comment>
<organism evidence="1 2">
    <name type="scientific">Desulfovibrio piger ATCC 29098</name>
    <dbReference type="NCBI Taxonomy" id="411464"/>
    <lineage>
        <taxon>Bacteria</taxon>
        <taxon>Pseudomonadati</taxon>
        <taxon>Thermodesulfobacteriota</taxon>
        <taxon>Desulfovibrionia</taxon>
        <taxon>Desulfovibrionales</taxon>
        <taxon>Desulfovibrionaceae</taxon>
        <taxon>Desulfovibrio</taxon>
    </lineage>
</organism>
<dbReference type="AlphaFoldDB" id="B6WV66"/>
<name>B6WV66_9BACT</name>
<accession>B6WV66</accession>
<proteinExistence type="predicted"/>
<gene>
    <name evidence="1" type="ORF">DESPIG_01982</name>
</gene>